<feature type="transmembrane region" description="Helical" evidence="1">
    <location>
        <begin position="65"/>
        <end position="86"/>
    </location>
</feature>
<keyword evidence="1" id="KW-1133">Transmembrane helix</keyword>
<dbReference type="Proteomes" id="UP000001680">
    <property type="component" value="Chromosome 1"/>
</dbReference>
<keyword evidence="1" id="KW-0812">Transmembrane</keyword>
<sequence precursor="true">MTCPSFYATFRENMTALGLDAPASFFGTYQTAVGTLTLMLQPLATLGADATVAELIGATMGLEKLMVVGAIGASFYIGAVIGSLIVATDKAMVCTSGIDARRRAGMWAARHGLSIPLAVSTVLFRHPEVMQPGSRQWPYAPLSRARVVA</sequence>
<evidence type="ECO:0000256" key="1">
    <source>
        <dbReference type="SAM" id="Phobius"/>
    </source>
</evidence>
<accession>B1YNJ4</accession>
<reference evidence="3" key="1">
    <citation type="submission" date="2008-04" db="EMBL/GenBank/DDBJ databases">
        <title>Complete sequence of chromosome 1 of Burkholderia ambifaria MC40-6.</title>
        <authorList>
            <person name="Copeland A."/>
            <person name="Lucas S."/>
            <person name="Lapidus A."/>
            <person name="Glavina del Rio T."/>
            <person name="Dalin E."/>
            <person name="Tice H."/>
            <person name="Pitluck S."/>
            <person name="Chain P."/>
            <person name="Malfatti S."/>
            <person name="Shin M."/>
            <person name="Vergez L."/>
            <person name="Lang D."/>
            <person name="Schmutz J."/>
            <person name="Larimer F."/>
            <person name="Land M."/>
            <person name="Hauser L."/>
            <person name="Kyrpides N."/>
            <person name="Lykidis A."/>
            <person name="Ramette A."/>
            <person name="Konstantinidis K."/>
            <person name="Tiedje J."/>
            <person name="Richardson P."/>
        </authorList>
    </citation>
    <scope>NUCLEOTIDE SEQUENCE [LARGE SCALE GENOMIC DNA]</scope>
    <source>
        <strain evidence="3">MC40-6</strain>
    </source>
</reference>
<dbReference type="HOGENOM" id="CLU_142103_0_0_4"/>
<dbReference type="KEGG" id="bac:BamMC406_1322"/>
<keyword evidence="1" id="KW-0472">Membrane</keyword>
<proteinExistence type="predicted"/>
<gene>
    <name evidence="2" type="ordered locus">BamMC406_1322</name>
</gene>
<dbReference type="RefSeq" id="WP_012363666.1">
    <property type="nucleotide sequence ID" value="NC_010551.1"/>
</dbReference>
<dbReference type="AlphaFoldDB" id="B1YNJ4"/>
<evidence type="ECO:0000313" key="2">
    <source>
        <dbReference type="EMBL" id="ACB63812.1"/>
    </source>
</evidence>
<dbReference type="EMBL" id="CP001025">
    <property type="protein sequence ID" value="ACB63812.1"/>
    <property type="molecule type" value="Genomic_DNA"/>
</dbReference>
<name>B1YNJ4_BURA4</name>
<organism evidence="2 3">
    <name type="scientific">Burkholderia ambifaria (strain MC40-6)</name>
    <dbReference type="NCBI Taxonomy" id="398577"/>
    <lineage>
        <taxon>Bacteria</taxon>
        <taxon>Pseudomonadati</taxon>
        <taxon>Pseudomonadota</taxon>
        <taxon>Betaproteobacteria</taxon>
        <taxon>Burkholderiales</taxon>
        <taxon>Burkholderiaceae</taxon>
        <taxon>Burkholderia</taxon>
        <taxon>Burkholderia cepacia complex</taxon>
    </lineage>
</organism>
<protein>
    <submittedName>
        <fullName evidence="2">Uncharacterized protein</fullName>
    </submittedName>
</protein>
<evidence type="ECO:0000313" key="3">
    <source>
        <dbReference type="Proteomes" id="UP000001680"/>
    </source>
</evidence>